<dbReference type="Proteomes" id="UP000002350">
    <property type="component" value="Chromosome"/>
</dbReference>
<name>D4ZH09_SHEVD</name>
<dbReference type="KEGG" id="svo:SVI_0987"/>
<proteinExistence type="predicted"/>
<evidence type="ECO:0000313" key="2">
    <source>
        <dbReference type="Proteomes" id="UP000002350"/>
    </source>
</evidence>
<reference evidence="2" key="1">
    <citation type="journal article" date="2010" name="Mol. Biosyst.">
        <title>Complete genome sequence and comparative analysis of Shewanella violacea, a psychrophilic and piezophilic bacterium from deep sea floor sediments.</title>
        <authorList>
            <person name="Aono E."/>
            <person name="Baba T."/>
            <person name="Ara T."/>
            <person name="Nishi T."/>
            <person name="Nakamichi T."/>
            <person name="Inamoto E."/>
            <person name="Toyonaga H."/>
            <person name="Hasegawa M."/>
            <person name="Takai Y."/>
            <person name="Okumura Y."/>
            <person name="Baba M."/>
            <person name="Tomita M."/>
            <person name="Kato C."/>
            <person name="Oshima T."/>
            <person name="Nakasone K."/>
            <person name="Mori H."/>
        </authorList>
    </citation>
    <scope>NUCLEOTIDE SEQUENCE [LARGE SCALE GENOMIC DNA]</scope>
    <source>
        <strain evidence="2">JCM 10179 / CIP 106290 / LMG 19151 / DSS12</strain>
    </source>
</reference>
<keyword evidence="2" id="KW-1185">Reference proteome</keyword>
<organism evidence="1 2">
    <name type="scientific">Shewanella violacea (strain JCM 10179 / CIP 106290 / LMG 19151 / DSS12)</name>
    <dbReference type="NCBI Taxonomy" id="637905"/>
    <lineage>
        <taxon>Bacteria</taxon>
        <taxon>Pseudomonadati</taxon>
        <taxon>Pseudomonadota</taxon>
        <taxon>Gammaproteobacteria</taxon>
        <taxon>Alteromonadales</taxon>
        <taxon>Shewanellaceae</taxon>
        <taxon>Shewanella</taxon>
    </lineage>
</organism>
<dbReference type="AlphaFoldDB" id="D4ZH09"/>
<sequence>MIFPTVNEKKLQESCKISVKAPLLSKLTLNISQK</sequence>
<protein>
    <submittedName>
        <fullName evidence="1">Uncharacterized protein</fullName>
    </submittedName>
</protein>
<evidence type="ECO:0000313" key="1">
    <source>
        <dbReference type="EMBL" id="BAJ00958.1"/>
    </source>
</evidence>
<accession>D4ZH09</accession>
<dbReference type="HOGENOM" id="CLU_3375988_0_0_6"/>
<dbReference type="EMBL" id="AP011177">
    <property type="protein sequence ID" value="BAJ00958.1"/>
    <property type="molecule type" value="Genomic_DNA"/>
</dbReference>
<gene>
    <name evidence="1" type="ordered locus">SVI_0987</name>
</gene>
<dbReference type="STRING" id="637905.SVI_0987"/>